<sequence length="9" mass="1070">MVTSNPQMY</sequence>
<evidence type="ECO:0000313" key="2">
    <source>
        <dbReference type="Proteomes" id="UP000030108"/>
    </source>
</evidence>
<dbReference type="EMBL" id="JATN01000313">
    <property type="protein sequence ID" value="EUC64482.1"/>
    <property type="molecule type" value="Genomic_DNA"/>
</dbReference>
<comment type="caution">
    <text evidence="1">The sequence shown here is derived from an EMBL/GenBank/DDBJ whole genome shotgun (WGS) entry which is preliminary data.</text>
</comment>
<gene>
    <name evidence="1" type="ORF">RSOL_513240</name>
</gene>
<name>X8JL08_9AGAM</name>
<proteinExistence type="predicted"/>
<protein>
    <submittedName>
        <fullName evidence="1">Uncharacterized protein</fullName>
    </submittedName>
</protein>
<organism evidence="1 2">
    <name type="scientific">Rhizoctonia solani AG-3 Rhs1AP</name>
    <dbReference type="NCBI Taxonomy" id="1086054"/>
    <lineage>
        <taxon>Eukaryota</taxon>
        <taxon>Fungi</taxon>
        <taxon>Dikarya</taxon>
        <taxon>Basidiomycota</taxon>
        <taxon>Agaricomycotina</taxon>
        <taxon>Agaricomycetes</taxon>
        <taxon>Cantharellales</taxon>
        <taxon>Ceratobasidiaceae</taxon>
        <taxon>Rhizoctonia</taxon>
    </lineage>
</organism>
<dbReference type="Proteomes" id="UP000030108">
    <property type="component" value="Unassembled WGS sequence"/>
</dbReference>
<evidence type="ECO:0000313" key="1">
    <source>
        <dbReference type="EMBL" id="EUC64482.1"/>
    </source>
</evidence>
<reference evidence="2" key="1">
    <citation type="journal article" date="2014" name="Genome Announc.">
        <title>Draft genome sequence of the plant-pathogenic soil fungus Rhizoctonia solani anastomosis group 3 strain Rhs1AP.</title>
        <authorList>
            <person name="Cubeta M.A."/>
            <person name="Thomas E."/>
            <person name="Dean R.A."/>
            <person name="Jabaji S."/>
            <person name="Neate S.M."/>
            <person name="Tavantzis S."/>
            <person name="Toda T."/>
            <person name="Vilgalys R."/>
            <person name="Bharathan N."/>
            <person name="Fedorova-Abrams N."/>
            <person name="Pakala S.B."/>
            <person name="Pakala S.M."/>
            <person name="Zafar N."/>
            <person name="Joardar V."/>
            <person name="Losada L."/>
            <person name="Nierman W.C."/>
        </authorList>
    </citation>
    <scope>NUCLEOTIDE SEQUENCE [LARGE SCALE GENOMIC DNA]</scope>
    <source>
        <strain evidence="2">AG-3</strain>
    </source>
</reference>
<accession>X8JL08</accession>